<name>A0A2T7PUK0_POMCA</name>
<dbReference type="PANTHER" id="PTHR46273:SF4">
    <property type="entry name" value="AT19640P"/>
    <property type="match status" value="1"/>
</dbReference>
<dbReference type="CDD" id="cd14978">
    <property type="entry name" value="7tmA_FMRFamide_R-like"/>
    <property type="match status" value="1"/>
</dbReference>
<evidence type="ECO:0000313" key="7">
    <source>
        <dbReference type="EMBL" id="PVD37057.1"/>
    </source>
</evidence>
<dbReference type="PANTHER" id="PTHR46273">
    <property type="entry name" value="MYOSUPPRESSIN RECEPTOR 1, ISOFORM B-RELATED"/>
    <property type="match status" value="1"/>
</dbReference>
<evidence type="ECO:0000256" key="3">
    <source>
        <dbReference type="ARBA" id="ARBA00022989"/>
    </source>
</evidence>
<keyword evidence="8" id="KW-1185">Reference proteome</keyword>
<organism evidence="7 8">
    <name type="scientific">Pomacea canaliculata</name>
    <name type="common">Golden apple snail</name>
    <dbReference type="NCBI Taxonomy" id="400727"/>
    <lineage>
        <taxon>Eukaryota</taxon>
        <taxon>Metazoa</taxon>
        <taxon>Spiralia</taxon>
        <taxon>Lophotrochozoa</taxon>
        <taxon>Mollusca</taxon>
        <taxon>Gastropoda</taxon>
        <taxon>Caenogastropoda</taxon>
        <taxon>Architaenioglossa</taxon>
        <taxon>Ampullarioidea</taxon>
        <taxon>Ampullariidae</taxon>
        <taxon>Pomacea</taxon>
    </lineage>
</organism>
<keyword evidence="2 5" id="KW-0812">Transmembrane</keyword>
<feature type="domain" description="G-protein coupled receptors family 1 profile" evidence="6">
    <location>
        <begin position="1"/>
        <end position="213"/>
    </location>
</feature>
<dbReference type="InterPro" id="IPR053219">
    <property type="entry name" value="GPCR_Dmsr-1"/>
</dbReference>
<dbReference type="OrthoDB" id="5864054at2759"/>
<dbReference type="Proteomes" id="UP000245119">
    <property type="component" value="Linkage Group LG2"/>
</dbReference>
<keyword evidence="4 5" id="KW-0472">Membrane</keyword>
<evidence type="ECO:0000313" key="8">
    <source>
        <dbReference type="Proteomes" id="UP000245119"/>
    </source>
</evidence>
<feature type="transmembrane region" description="Helical" evidence="5">
    <location>
        <begin position="101"/>
        <end position="127"/>
    </location>
</feature>
<comment type="subcellular location">
    <subcellularLocation>
        <location evidence="1">Membrane</location>
    </subcellularLocation>
</comment>
<dbReference type="InterPro" id="IPR019427">
    <property type="entry name" value="7TM_GPCR_serpentine_rcpt_Srw"/>
</dbReference>
<dbReference type="InterPro" id="IPR000276">
    <property type="entry name" value="GPCR_Rhodpsn"/>
</dbReference>
<dbReference type="AlphaFoldDB" id="A0A2T7PUK0"/>
<evidence type="ECO:0000256" key="2">
    <source>
        <dbReference type="ARBA" id="ARBA00022692"/>
    </source>
</evidence>
<feature type="transmembrane region" description="Helical" evidence="5">
    <location>
        <begin position="158"/>
        <end position="180"/>
    </location>
</feature>
<dbReference type="Pfam" id="PF10324">
    <property type="entry name" value="7TM_GPCR_Srw"/>
    <property type="match status" value="1"/>
</dbReference>
<accession>A0A2T7PUK0</accession>
<sequence length="260" mass="29629">MINVVATTHTISIWIGVSLAAFRFVQIKSTTRGPLAKERRIKQAKVITFLVYALSSLIMIPNYMTNELQADGTAINNQTYYKIKDLRLATNETEDITLANVITYALVAKIIPCLLILVFSGSLLYHMSIKGKSRRRRLATASCSKSSKYKKQATTTRMLLVVIILFLITELPQGILILLSTRVPGFYYNVYYPLGDLMDFIALVNNSINFVLYCIMSHQFRSRFVHMYYRRRAKLKSVSESMTSEKLTLREQPTRTTGAE</sequence>
<evidence type="ECO:0000256" key="5">
    <source>
        <dbReference type="SAM" id="Phobius"/>
    </source>
</evidence>
<dbReference type="SUPFAM" id="SSF81321">
    <property type="entry name" value="Family A G protein-coupled receptor-like"/>
    <property type="match status" value="1"/>
</dbReference>
<dbReference type="GO" id="GO:0008528">
    <property type="term" value="F:G protein-coupled peptide receptor activity"/>
    <property type="evidence" value="ECO:0007669"/>
    <property type="project" value="InterPro"/>
</dbReference>
<dbReference type="PRINTS" id="PR00237">
    <property type="entry name" value="GPCRRHODOPSN"/>
</dbReference>
<feature type="transmembrane region" description="Helical" evidence="5">
    <location>
        <begin position="6"/>
        <end position="25"/>
    </location>
</feature>
<dbReference type="PROSITE" id="PS50262">
    <property type="entry name" value="G_PROTEIN_RECEP_F1_2"/>
    <property type="match status" value="1"/>
</dbReference>
<dbReference type="EMBL" id="PZQS01000002">
    <property type="protein sequence ID" value="PVD37057.1"/>
    <property type="molecule type" value="Genomic_DNA"/>
</dbReference>
<gene>
    <name evidence="7" type="ORF">C0Q70_04050</name>
</gene>
<comment type="caution">
    <text evidence="7">The sequence shown here is derived from an EMBL/GenBank/DDBJ whole genome shotgun (WGS) entry which is preliminary data.</text>
</comment>
<feature type="transmembrane region" description="Helical" evidence="5">
    <location>
        <begin position="200"/>
        <end position="220"/>
    </location>
</feature>
<feature type="transmembrane region" description="Helical" evidence="5">
    <location>
        <begin position="46"/>
        <end position="64"/>
    </location>
</feature>
<evidence type="ECO:0000256" key="4">
    <source>
        <dbReference type="ARBA" id="ARBA00023136"/>
    </source>
</evidence>
<dbReference type="InterPro" id="IPR017452">
    <property type="entry name" value="GPCR_Rhodpsn_7TM"/>
</dbReference>
<keyword evidence="3 5" id="KW-1133">Transmembrane helix</keyword>
<dbReference type="GO" id="GO:0005886">
    <property type="term" value="C:plasma membrane"/>
    <property type="evidence" value="ECO:0007669"/>
    <property type="project" value="TreeGrafter"/>
</dbReference>
<evidence type="ECO:0000256" key="1">
    <source>
        <dbReference type="ARBA" id="ARBA00004370"/>
    </source>
</evidence>
<protein>
    <recommendedName>
        <fullName evidence="6">G-protein coupled receptors family 1 profile domain-containing protein</fullName>
    </recommendedName>
</protein>
<dbReference type="Gene3D" id="1.20.1070.10">
    <property type="entry name" value="Rhodopsin 7-helix transmembrane proteins"/>
    <property type="match status" value="1"/>
</dbReference>
<proteinExistence type="predicted"/>
<reference evidence="7 8" key="1">
    <citation type="submission" date="2018-04" db="EMBL/GenBank/DDBJ databases">
        <title>The genome of golden apple snail Pomacea canaliculata provides insight into stress tolerance and invasive adaptation.</title>
        <authorList>
            <person name="Liu C."/>
            <person name="Liu B."/>
            <person name="Ren Y."/>
            <person name="Zhang Y."/>
            <person name="Wang H."/>
            <person name="Li S."/>
            <person name="Jiang F."/>
            <person name="Yin L."/>
            <person name="Zhang G."/>
            <person name="Qian W."/>
            <person name="Fan W."/>
        </authorList>
    </citation>
    <scope>NUCLEOTIDE SEQUENCE [LARGE SCALE GENOMIC DNA]</scope>
    <source>
        <strain evidence="7">SZHN2017</strain>
        <tissue evidence="7">Muscle</tissue>
    </source>
</reference>
<evidence type="ECO:0000259" key="6">
    <source>
        <dbReference type="PROSITE" id="PS50262"/>
    </source>
</evidence>